<dbReference type="Proteomes" id="UP000838412">
    <property type="component" value="Chromosome 10"/>
</dbReference>
<keyword evidence="2" id="KW-1185">Reference proteome</keyword>
<evidence type="ECO:0000313" key="2">
    <source>
        <dbReference type="Proteomes" id="UP000838412"/>
    </source>
</evidence>
<evidence type="ECO:0000313" key="1">
    <source>
        <dbReference type="EMBL" id="CAH1238368.1"/>
    </source>
</evidence>
<organism evidence="1 2">
    <name type="scientific">Branchiostoma lanceolatum</name>
    <name type="common">Common lancelet</name>
    <name type="synonym">Amphioxus lanceolatum</name>
    <dbReference type="NCBI Taxonomy" id="7740"/>
    <lineage>
        <taxon>Eukaryota</taxon>
        <taxon>Metazoa</taxon>
        <taxon>Chordata</taxon>
        <taxon>Cephalochordata</taxon>
        <taxon>Leptocardii</taxon>
        <taxon>Amphioxiformes</taxon>
        <taxon>Branchiostomatidae</taxon>
        <taxon>Branchiostoma</taxon>
    </lineage>
</organism>
<reference evidence="1" key="1">
    <citation type="submission" date="2022-01" db="EMBL/GenBank/DDBJ databases">
        <authorList>
            <person name="Braso-Vives M."/>
        </authorList>
    </citation>
    <scope>NUCLEOTIDE SEQUENCE</scope>
</reference>
<accession>A0A8J9VQC3</accession>
<dbReference type="AlphaFoldDB" id="A0A8J9VQC3"/>
<dbReference type="EMBL" id="OV696695">
    <property type="protein sequence ID" value="CAH1238368.1"/>
    <property type="molecule type" value="Genomic_DNA"/>
</dbReference>
<proteinExistence type="predicted"/>
<gene>
    <name evidence="1" type="primary">Hypp5574</name>
    <name evidence="1" type="ORF">BLAG_LOCUS3003</name>
</gene>
<sequence>MQVCTRLAWSIMASKGRQVVEEVIQKTDVNASKGKRQQVTEDTIVPEQSKVVPARKADYVPGVAPPPEVIKKTLGGGEVVEDEIVPVTK</sequence>
<name>A0A8J9VQC3_BRALA</name>
<protein>
    <submittedName>
        <fullName evidence="1">Hypp5574 protein</fullName>
    </submittedName>
</protein>